<accession>A0A8S3Q4H9</accession>
<dbReference type="PANTHER" id="PTHR22605">
    <property type="entry name" value="RZ-TYPE DOMAIN-CONTAINING PROTEIN"/>
    <property type="match status" value="1"/>
</dbReference>
<dbReference type="Pfam" id="PF07728">
    <property type="entry name" value="AAA_5"/>
    <property type="match status" value="1"/>
</dbReference>
<feature type="domain" description="ATPase dynein-related AAA" evidence="1">
    <location>
        <begin position="235"/>
        <end position="305"/>
    </location>
</feature>
<keyword evidence="3" id="KW-1185">Reference proteome</keyword>
<keyword evidence="2" id="KW-0012">Acyltransferase</keyword>
<dbReference type="GO" id="GO:0061630">
    <property type="term" value="F:ubiquitin protein ligase activity"/>
    <property type="evidence" value="ECO:0007669"/>
    <property type="project" value="UniProtKB-EC"/>
</dbReference>
<dbReference type="EMBL" id="CAJPWZ010000328">
    <property type="protein sequence ID" value="CAG2190397.1"/>
    <property type="molecule type" value="Genomic_DNA"/>
</dbReference>
<evidence type="ECO:0000259" key="1">
    <source>
        <dbReference type="Pfam" id="PF07728"/>
    </source>
</evidence>
<proteinExistence type="predicted"/>
<protein>
    <submittedName>
        <fullName evidence="2">RNF213</fullName>
        <ecNumber evidence="2">2.3.2.27</ecNumber>
    </submittedName>
</protein>
<dbReference type="Gene3D" id="3.40.50.300">
    <property type="entry name" value="P-loop containing nucleotide triphosphate hydrolases"/>
    <property type="match status" value="1"/>
</dbReference>
<dbReference type="EC" id="2.3.2.27" evidence="2"/>
<dbReference type="Proteomes" id="UP000683360">
    <property type="component" value="Unassembled WGS sequence"/>
</dbReference>
<dbReference type="InterPro" id="IPR031248">
    <property type="entry name" value="RNF213"/>
</dbReference>
<dbReference type="OrthoDB" id="2400221at2759"/>
<dbReference type="InterPro" id="IPR027417">
    <property type="entry name" value="P-loop_NTPase"/>
</dbReference>
<sequence>MPGAGKSELIESYAIKDVKRTVTFQISGPFNRLGLIERLIQLKLQRYHALYIDIGTVSDPFDLDIFLFQLIVFGYVSSGSTAYALTCDKIYIEIANSIQNTLCDALSTVASFPREHMKWKNYEDLKVSMEINSPMQVVCRFLKELDEDSLDDKDLFFNGPDAVKALTKLECKTIYATSSMLQTEELETLLIDLTREPDTYVPNKIAYEFRNTYVLTADNLLKMILISLRINTMIPVIIMGETGCGKTSLIQYLSKMCGIELNIFSIHAGTSEDEIYSRIWYTSQKALSNLNKISWLFLDEINTCEHLGLIASTICHRFCKDFKLAPNLAILAACNPY</sequence>
<dbReference type="GO" id="GO:0016887">
    <property type="term" value="F:ATP hydrolysis activity"/>
    <property type="evidence" value="ECO:0007669"/>
    <property type="project" value="InterPro"/>
</dbReference>
<evidence type="ECO:0000313" key="3">
    <source>
        <dbReference type="Proteomes" id="UP000683360"/>
    </source>
</evidence>
<dbReference type="PANTHER" id="PTHR22605:SF1">
    <property type="entry name" value="RZ-TYPE DOMAIN-CONTAINING PROTEIN"/>
    <property type="match status" value="1"/>
</dbReference>
<organism evidence="2 3">
    <name type="scientific">Mytilus edulis</name>
    <name type="common">Blue mussel</name>
    <dbReference type="NCBI Taxonomy" id="6550"/>
    <lineage>
        <taxon>Eukaryota</taxon>
        <taxon>Metazoa</taxon>
        <taxon>Spiralia</taxon>
        <taxon>Lophotrochozoa</taxon>
        <taxon>Mollusca</taxon>
        <taxon>Bivalvia</taxon>
        <taxon>Autobranchia</taxon>
        <taxon>Pteriomorphia</taxon>
        <taxon>Mytilida</taxon>
        <taxon>Mytiloidea</taxon>
        <taxon>Mytilidae</taxon>
        <taxon>Mytilinae</taxon>
        <taxon>Mytilus</taxon>
    </lineage>
</organism>
<dbReference type="AlphaFoldDB" id="A0A8S3Q4H9"/>
<evidence type="ECO:0000313" key="2">
    <source>
        <dbReference type="EMBL" id="CAG2190397.1"/>
    </source>
</evidence>
<dbReference type="InterPro" id="IPR011704">
    <property type="entry name" value="ATPase_dyneun-rel_AAA"/>
</dbReference>
<comment type="caution">
    <text evidence="2">The sequence shown here is derived from an EMBL/GenBank/DDBJ whole genome shotgun (WGS) entry which is preliminary data.</text>
</comment>
<dbReference type="SUPFAM" id="SSF52540">
    <property type="entry name" value="P-loop containing nucleoside triphosphate hydrolases"/>
    <property type="match status" value="1"/>
</dbReference>
<keyword evidence="2" id="KW-0808">Transferase</keyword>
<dbReference type="GO" id="GO:0005524">
    <property type="term" value="F:ATP binding"/>
    <property type="evidence" value="ECO:0007669"/>
    <property type="project" value="InterPro"/>
</dbReference>
<reference evidence="2" key="1">
    <citation type="submission" date="2021-03" db="EMBL/GenBank/DDBJ databases">
        <authorList>
            <person name="Bekaert M."/>
        </authorList>
    </citation>
    <scope>NUCLEOTIDE SEQUENCE</scope>
</reference>
<name>A0A8S3Q4H9_MYTED</name>
<gene>
    <name evidence="2" type="ORF">MEDL_5694</name>
</gene>